<comment type="caution">
    <text evidence="1">The sequence shown here is derived from an EMBL/GenBank/DDBJ whole genome shotgun (WGS) entry which is preliminary data.</text>
</comment>
<evidence type="ECO:0000313" key="1">
    <source>
        <dbReference type="EMBL" id="MCU6670157.1"/>
    </source>
</evidence>
<dbReference type="Proteomes" id="UP001061282">
    <property type="component" value="Unassembled WGS sequence"/>
</dbReference>
<dbReference type="RefSeq" id="WP_271268699.1">
    <property type="nucleotide sequence ID" value="NZ_JAMGZJ010000077.1"/>
</dbReference>
<dbReference type="AlphaFoldDB" id="A0A9J6QPK3"/>
<evidence type="ECO:0000313" key="2">
    <source>
        <dbReference type="Proteomes" id="UP001061282"/>
    </source>
</evidence>
<accession>A0A9J6QPK3</accession>
<gene>
    <name evidence="1" type="ORF">M8013_15560</name>
</gene>
<protein>
    <submittedName>
        <fullName evidence="1">Uncharacterized protein</fullName>
    </submittedName>
</protein>
<dbReference type="EMBL" id="JAMGZJ010000077">
    <property type="protein sequence ID" value="MCU6670157.1"/>
    <property type="molecule type" value="Genomic_DNA"/>
</dbReference>
<sequence length="49" mass="5234">MSIFLSGETEQAERELLCSLGTSRNYVAVGIHSTEKCGDFEGIAAARQG</sequence>
<name>A0A9J6QPK3_9ENTR</name>
<proteinExistence type="predicted"/>
<keyword evidence="2" id="KW-1185">Reference proteome</keyword>
<reference evidence="1" key="1">
    <citation type="submission" date="2022-05" db="EMBL/GenBank/DDBJ databases">
        <title>Description of a novel species of Leclercia; Leclercia tamurae and the Proposal for a Novel Genus Silvania gen. nov. Containing Two Novel Species Silvania hatchlandensis sp. nov. and Silvania confinis sp. nov. Isolated from the Rhizosphere of Oak.</title>
        <authorList>
            <person name="Maddock D.W."/>
            <person name="Brady C.L."/>
            <person name="Denman S."/>
            <person name="Arnold D."/>
        </authorList>
    </citation>
    <scope>NUCLEOTIDE SEQUENCE</scope>
    <source>
        <strain evidence="1">H4N4</strain>
    </source>
</reference>
<organism evidence="1 2">
    <name type="scientific">Silvania confinis</name>
    <dbReference type="NCBI Taxonomy" id="2926470"/>
    <lineage>
        <taxon>Bacteria</taxon>
        <taxon>Pseudomonadati</taxon>
        <taxon>Pseudomonadota</taxon>
        <taxon>Gammaproteobacteria</taxon>
        <taxon>Enterobacterales</taxon>
        <taxon>Enterobacteriaceae</taxon>
        <taxon>Silvania</taxon>
    </lineage>
</organism>